<dbReference type="AlphaFoldDB" id="A0AAD7B440"/>
<keyword evidence="1" id="KW-1133">Transmembrane helix</keyword>
<proteinExistence type="predicted"/>
<dbReference type="GO" id="GO:0008270">
    <property type="term" value="F:zinc ion binding"/>
    <property type="evidence" value="ECO:0007669"/>
    <property type="project" value="InterPro"/>
</dbReference>
<dbReference type="PROSITE" id="PS50048">
    <property type="entry name" value="ZN2_CY6_FUNGAL_2"/>
    <property type="match status" value="1"/>
</dbReference>
<reference evidence="3" key="1">
    <citation type="submission" date="2023-03" db="EMBL/GenBank/DDBJ databases">
        <title>Massive genome expansion in bonnet fungi (Mycena s.s.) driven by repeated elements and novel gene families across ecological guilds.</title>
        <authorList>
            <consortium name="Lawrence Berkeley National Laboratory"/>
            <person name="Harder C.B."/>
            <person name="Miyauchi S."/>
            <person name="Viragh M."/>
            <person name="Kuo A."/>
            <person name="Thoen E."/>
            <person name="Andreopoulos B."/>
            <person name="Lu D."/>
            <person name="Skrede I."/>
            <person name="Drula E."/>
            <person name="Henrissat B."/>
            <person name="Morin E."/>
            <person name="Kohler A."/>
            <person name="Barry K."/>
            <person name="LaButti K."/>
            <person name="Morin E."/>
            <person name="Salamov A."/>
            <person name="Lipzen A."/>
            <person name="Mereny Z."/>
            <person name="Hegedus B."/>
            <person name="Baldrian P."/>
            <person name="Stursova M."/>
            <person name="Weitz H."/>
            <person name="Taylor A."/>
            <person name="Grigoriev I.V."/>
            <person name="Nagy L.G."/>
            <person name="Martin F."/>
            <person name="Kauserud H."/>
        </authorList>
    </citation>
    <scope>NUCLEOTIDE SEQUENCE</scope>
    <source>
        <strain evidence="3">9284</strain>
    </source>
</reference>
<dbReference type="Gene3D" id="4.10.240.10">
    <property type="entry name" value="Zn(2)-C6 fungal-type DNA-binding domain"/>
    <property type="match status" value="1"/>
</dbReference>
<evidence type="ECO:0000256" key="1">
    <source>
        <dbReference type="SAM" id="Phobius"/>
    </source>
</evidence>
<keyword evidence="1" id="KW-0812">Transmembrane</keyword>
<feature type="domain" description="Zn(2)-C6 fungal-type" evidence="2">
    <location>
        <begin position="24"/>
        <end position="64"/>
    </location>
</feature>
<dbReference type="InterPro" id="IPR001138">
    <property type="entry name" value="Zn2Cys6_DnaBD"/>
</dbReference>
<keyword evidence="4" id="KW-1185">Reference proteome</keyword>
<dbReference type="GO" id="GO:0000981">
    <property type="term" value="F:DNA-binding transcription factor activity, RNA polymerase II-specific"/>
    <property type="evidence" value="ECO:0007669"/>
    <property type="project" value="InterPro"/>
</dbReference>
<dbReference type="EMBL" id="JARKIF010000040">
    <property type="protein sequence ID" value="KAJ7609484.1"/>
    <property type="molecule type" value="Genomic_DNA"/>
</dbReference>
<name>A0AAD7B440_9AGAR</name>
<organism evidence="3 4">
    <name type="scientific">Roridomyces roridus</name>
    <dbReference type="NCBI Taxonomy" id="1738132"/>
    <lineage>
        <taxon>Eukaryota</taxon>
        <taxon>Fungi</taxon>
        <taxon>Dikarya</taxon>
        <taxon>Basidiomycota</taxon>
        <taxon>Agaricomycotina</taxon>
        <taxon>Agaricomycetes</taxon>
        <taxon>Agaricomycetidae</taxon>
        <taxon>Agaricales</taxon>
        <taxon>Marasmiineae</taxon>
        <taxon>Mycenaceae</taxon>
        <taxon>Roridomyces</taxon>
    </lineage>
</organism>
<comment type="caution">
    <text evidence="3">The sequence shown here is derived from an EMBL/GenBank/DDBJ whole genome shotgun (WGS) entry which is preliminary data.</text>
</comment>
<feature type="transmembrane region" description="Helical" evidence="1">
    <location>
        <begin position="188"/>
        <end position="212"/>
    </location>
</feature>
<gene>
    <name evidence="3" type="ORF">FB45DRAFT_1038919</name>
</gene>
<evidence type="ECO:0000313" key="3">
    <source>
        <dbReference type="EMBL" id="KAJ7609484.1"/>
    </source>
</evidence>
<dbReference type="InterPro" id="IPR036864">
    <property type="entry name" value="Zn2-C6_fun-type_DNA-bd_sf"/>
</dbReference>
<accession>A0AAD7B440</accession>
<dbReference type="SMART" id="SM00066">
    <property type="entry name" value="GAL4"/>
    <property type="match status" value="1"/>
</dbReference>
<dbReference type="CDD" id="cd00067">
    <property type="entry name" value="GAL4"/>
    <property type="match status" value="1"/>
</dbReference>
<dbReference type="Proteomes" id="UP001221142">
    <property type="component" value="Unassembled WGS sequence"/>
</dbReference>
<evidence type="ECO:0000313" key="4">
    <source>
        <dbReference type="Proteomes" id="UP001221142"/>
    </source>
</evidence>
<evidence type="ECO:0000259" key="2">
    <source>
        <dbReference type="PROSITE" id="PS50048"/>
    </source>
</evidence>
<sequence length="216" mass="24485">MPPASSSSRRASHKKLNHPRTILACSNCRRQKQRCTAAYDTGVRLPGLTSPCERCTKKKMPCEYMSVTVALEREFEYECGSPLQRVPGPYPYPYQGRAHSLRYHPASSFRLPSLPYTTSPPLGSLPRYYGRPLPALSDLDRDFWTESPPTPSLNFVDPKQLTVIFPMHHCHRQSMCIIDGRLTFFLRVLMWEFVLSGAFGVLQASVILRFALGCSE</sequence>
<dbReference type="SUPFAM" id="SSF57701">
    <property type="entry name" value="Zn2/Cys6 DNA-binding domain"/>
    <property type="match status" value="1"/>
</dbReference>
<keyword evidence="1" id="KW-0472">Membrane</keyword>
<protein>
    <recommendedName>
        <fullName evidence="2">Zn(2)-C6 fungal-type domain-containing protein</fullName>
    </recommendedName>
</protein>